<sequence>MTRKVKRGTGRPRRQETDVAILDAALSIFLQAGFEGTSFEQVARRAGVSRATIYRRWASREEMIARALGRLKEESEEGAGARWEKMRLEELVEMMVEYGPKAWVDNDARRLLARVAGSVPDAPLLVQTFWEVYAAPRRAAFSAIVERARSERVLPANTDPELFQAMLGGAMMHKMLLEPGEKGEAELRAHLCAVLRQLGLGAVLDRLGR</sequence>
<dbReference type="Gene3D" id="1.10.357.10">
    <property type="entry name" value="Tetracycline Repressor, domain 2"/>
    <property type="match status" value="1"/>
</dbReference>
<proteinExistence type="predicted"/>
<dbReference type="InterPro" id="IPR009057">
    <property type="entry name" value="Homeodomain-like_sf"/>
</dbReference>
<evidence type="ECO:0000256" key="1">
    <source>
        <dbReference type="ARBA" id="ARBA00023015"/>
    </source>
</evidence>
<dbReference type="Gene3D" id="1.10.10.60">
    <property type="entry name" value="Homeodomain-like"/>
    <property type="match status" value="1"/>
</dbReference>
<dbReference type="SUPFAM" id="SSF46689">
    <property type="entry name" value="Homeodomain-like"/>
    <property type="match status" value="1"/>
</dbReference>
<evidence type="ECO:0000259" key="5">
    <source>
        <dbReference type="PROSITE" id="PS50977"/>
    </source>
</evidence>
<dbReference type="AlphaFoldDB" id="A0A5B8L621"/>
<dbReference type="PANTHER" id="PTHR30055">
    <property type="entry name" value="HTH-TYPE TRANSCRIPTIONAL REGULATOR RUTR"/>
    <property type="match status" value="1"/>
</dbReference>
<feature type="domain" description="HTH tetR-type" evidence="5">
    <location>
        <begin position="15"/>
        <end position="75"/>
    </location>
</feature>
<dbReference type="GO" id="GO:0003700">
    <property type="term" value="F:DNA-binding transcription factor activity"/>
    <property type="evidence" value="ECO:0007669"/>
    <property type="project" value="TreeGrafter"/>
</dbReference>
<keyword evidence="1" id="KW-0805">Transcription regulation</keyword>
<gene>
    <name evidence="6" type="ORF">FQ775_11495</name>
</gene>
<dbReference type="KEGG" id="niy:FQ775_11495"/>
<feature type="DNA-binding region" description="H-T-H motif" evidence="4">
    <location>
        <begin position="38"/>
        <end position="57"/>
    </location>
</feature>
<name>A0A5B8L621_9HYPH</name>
<dbReference type="GO" id="GO:0000976">
    <property type="term" value="F:transcription cis-regulatory region binding"/>
    <property type="evidence" value="ECO:0007669"/>
    <property type="project" value="TreeGrafter"/>
</dbReference>
<keyword evidence="2 4" id="KW-0238">DNA-binding</keyword>
<evidence type="ECO:0000256" key="3">
    <source>
        <dbReference type="ARBA" id="ARBA00023163"/>
    </source>
</evidence>
<dbReference type="PROSITE" id="PS50977">
    <property type="entry name" value="HTH_TETR_2"/>
    <property type="match status" value="1"/>
</dbReference>
<dbReference type="SUPFAM" id="SSF48498">
    <property type="entry name" value="Tetracyclin repressor-like, C-terminal domain"/>
    <property type="match status" value="1"/>
</dbReference>
<dbReference type="EMBL" id="CP042301">
    <property type="protein sequence ID" value="QDZ03299.1"/>
    <property type="molecule type" value="Genomic_DNA"/>
</dbReference>
<reference evidence="6" key="1">
    <citation type="submission" date="2020-04" db="EMBL/GenBank/DDBJ databases">
        <title>Nitratireductor sp. nov. isolated from mangrove soil.</title>
        <authorList>
            <person name="Ye Y."/>
        </authorList>
    </citation>
    <scope>NUCLEOTIDE SEQUENCE</scope>
    <source>
        <strain evidence="6">SY7</strain>
    </source>
</reference>
<keyword evidence="7" id="KW-1185">Reference proteome</keyword>
<dbReference type="InterPro" id="IPR011075">
    <property type="entry name" value="TetR_C"/>
</dbReference>
<accession>A0A5B8L621</accession>
<dbReference type="RefSeq" id="WP_146301932.1">
    <property type="nucleotide sequence ID" value="NZ_CP042301.2"/>
</dbReference>
<evidence type="ECO:0000256" key="2">
    <source>
        <dbReference type="ARBA" id="ARBA00023125"/>
    </source>
</evidence>
<dbReference type="OrthoDB" id="9796019at2"/>
<evidence type="ECO:0000256" key="4">
    <source>
        <dbReference type="PROSITE-ProRule" id="PRU00335"/>
    </source>
</evidence>
<dbReference type="Pfam" id="PF16859">
    <property type="entry name" value="TetR_C_11"/>
    <property type="match status" value="1"/>
</dbReference>
<evidence type="ECO:0000313" key="7">
    <source>
        <dbReference type="Proteomes" id="UP000321389"/>
    </source>
</evidence>
<dbReference type="InterPro" id="IPR050109">
    <property type="entry name" value="HTH-type_TetR-like_transc_reg"/>
</dbReference>
<dbReference type="InterPro" id="IPR001647">
    <property type="entry name" value="HTH_TetR"/>
</dbReference>
<organism evidence="6 7">
    <name type="scientific">Nitratireductor mangrovi</name>
    <dbReference type="NCBI Taxonomy" id="2599600"/>
    <lineage>
        <taxon>Bacteria</taxon>
        <taxon>Pseudomonadati</taxon>
        <taxon>Pseudomonadota</taxon>
        <taxon>Alphaproteobacteria</taxon>
        <taxon>Hyphomicrobiales</taxon>
        <taxon>Phyllobacteriaceae</taxon>
        <taxon>Nitratireductor</taxon>
    </lineage>
</organism>
<dbReference type="Proteomes" id="UP000321389">
    <property type="component" value="Chromosome"/>
</dbReference>
<dbReference type="InterPro" id="IPR036271">
    <property type="entry name" value="Tet_transcr_reg_TetR-rel_C_sf"/>
</dbReference>
<evidence type="ECO:0000313" key="6">
    <source>
        <dbReference type="EMBL" id="QDZ03299.1"/>
    </source>
</evidence>
<dbReference type="Pfam" id="PF00440">
    <property type="entry name" value="TetR_N"/>
    <property type="match status" value="1"/>
</dbReference>
<protein>
    <submittedName>
        <fullName evidence="6">TetR/AcrR family transcriptional regulator</fullName>
    </submittedName>
</protein>
<dbReference type="PANTHER" id="PTHR30055:SF148">
    <property type="entry name" value="TETR-FAMILY TRANSCRIPTIONAL REGULATOR"/>
    <property type="match status" value="1"/>
</dbReference>
<dbReference type="PRINTS" id="PR00455">
    <property type="entry name" value="HTHTETR"/>
</dbReference>
<keyword evidence="3" id="KW-0804">Transcription</keyword>